<dbReference type="UniPathway" id="UPA00051">
    <property type="reaction ID" value="UER00462"/>
</dbReference>
<keyword evidence="17" id="KW-1185">Reference proteome</keyword>
<evidence type="ECO:0000256" key="10">
    <source>
        <dbReference type="ARBA" id="ARBA00022777"/>
    </source>
</evidence>
<dbReference type="GO" id="GO:0004072">
    <property type="term" value="F:aspartate kinase activity"/>
    <property type="evidence" value="ECO:0007669"/>
    <property type="project" value="UniProtKB-EC"/>
</dbReference>
<dbReference type="CDD" id="cd04261">
    <property type="entry name" value="AAK_AKii-LysC-BS"/>
    <property type="match status" value="1"/>
</dbReference>
<dbReference type="InterPro" id="IPR054352">
    <property type="entry name" value="ACT_Aspartokinase"/>
</dbReference>
<dbReference type="PANTHER" id="PTHR21499">
    <property type="entry name" value="ASPARTATE KINASE"/>
    <property type="match status" value="1"/>
</dbReference>
<dbReference type="GO" id="GO:0009089">
    <property type="term" value="P:lysine biosynthetic process via diaminopimelate"/>
    <property type="evidence" value="ECO:0007669"/>
    <property type="project" value="UniProtKB-UniPathway"/>
</dbReference>
<dbReference type="InterPro" id="IPR002912">
    <property type="entry name" value="ACT_dom"/>
</dbReference>
<comment type="pathway">
    <text evidence="1 14">Amino-acid biosynthesis; L-lysine biosynthesis via DAP pathway; (S)-tetrahydrodipicolinate from L-aspartate: step 1/4.</text>
</comment>
<dbReference type="PROSITE" id="PS00324">
    <property type="entry name" value="ASPARTOKINASE"/>
    <property type="match status" value="1"/>
</dbReference>
<sequence>MSLIVQKFGGTSVADVEKIRSAARKAIRAQRQGHQVVMVVSAMGKNTDRLLKLAGEVSKTPSAREMDMLLSTGEQVSVALVAMAINELGSEAVSLTGGQIGMHTDSSFSKARIQSISTERIERLLNDGKIVVAAGFQGIDDDLNITTLGRGGSDTTAVALAAVLKADACEIYTDVDGVYTTDPRLLPEARRVDVISYDEMLELASLGAGVMHNRSIEFAKKFGVPIHVRSSFSDAEGTMIVTESESTSAPVGGAAMTPDEARVTVLGVPDVPGKSLQLFSAIGDKKIAVDMVVQNVGSEGRADVSFTVPRDELTTTLEAINGVIEQVGASGVTHDEDVSKVSVVGSNMASQTGVASKMFRALADAGVNIQMITTSEIKISALVPRSQASDALRAVHQAFLLHERPADAKSWDEIKADRQPSDDVAMMVQRLRDDALEALTLTGISVLDRQARVTLFGVPDNQGIAADIFETIGAAGIMVDMIVQGFDGHDGSTSVSFTVAAENLPESLTVAEEIAKRHGMRDVQGGGSVAKVTVSGIGLRSHTSVALVLFQELAQSNVNVEMIGTSELQVNAVIDETHAAKAQKGLEKVFADSLGGC</sequence>
<keyword evidence="9" id="KW-0547">Nucleotide-binding</keyword>
<dbReference type="OrthoDB" id="9799110at2"/>
<keyword evidence="7 16" id="KW-0808">Transferase</keyword>
<dbReference type="SUPFAM" id="SSF55021">
    <property type="entry name" value="ACT-like"/>
    <property type="match status" value="4"/>
</dbReference>
<evidence type="ECO:0000256" key="12">
    <source>
        <dbReference type="ARBA" id="ARBA00023154"/>
    </source>
</evidence>
<evidence type="ECO:0000256" key="6">
    <source>
        <dbReference type="ARBA" id="ARBA00022605"/>
    </source>
</evidence>
<evidence type="ECO:0000256" key="1">
    <source>
        <dbReference type="ARBA" id="ARBA00004766"/>
    </source>
</evidence>
<evidence type="ECO:0000256" key="13">
    <source>
        <dbReference type="ARBA" id="ARBA00047872"/>
    </source>
</evidence>
<comment type="catalytic activity">
    <reaction evidence="13">
        <text>L-aspartate + ATP = 4-phospho-L-aspartate + ADP</text>
        <dbReference type="Rhea" id="RHEA:23776"/>
        <dbReference type="ChEBI" id="CHEBI:29991"/>
        <dbReference type="ChEBI" id="CHEBI:30616"/>
        <dbReference type="ChEBI" id="CHEBI:57535"/>
        <dbReference type="ChEBI" id="CHEBI:456216"/>
        <dbReference type="EC" id="2.7.2.4"/>
    </reaction>
</comment>
<comment type="pathway">
    <text evidence="3 14">Amino-acid biosynthesis; L-threonine biosynthesis; L-threonine from L-aspartate: step 1/5.</text>
</comment>
<evidence type="ECO:0000256" key="5">
    <source>
        <dbReference type="ARBA" id="ARBA00013059"/>
    </source>
</evidence>
<dbReference type="EMBL" id="CP036526">
    <property type="protein sequence ID" value="QDT10098.1"/>
    <property type="molecule type" value="Genomic_DNA"/>
</dbReference>
<dbReference type="EC" id="2.7.2.4" evidence="5"/>
<dbReference type="RefSeq" id="WP_145417632.1">
    <property type="nucleotide sequence ID" value="NZ_CP036526.1"/>
</dbReference>
<dbReference type="CDD" id="cd04913">
    <property type="entry name" value="ACT_AKii-LysC-BS-like_1"/>
    <property type="match status" value="2"/>
</dbReference>
<gene>
    <name evidence="16" type="primary">lysC</name>
    <name evidence="16" type="ORF">K239x_20520</name>
</gene>
<evidence type="ECO:0000256" key="11">
    <source>
        <dbReference type="ARBA" id="ARBA00022840"/>
    </source>
</evidence>
<dbReference type="FunFam" id="3.30.2130.10:FF:000001">
    <property type="entry name" value="Bifunctional aspartokinase/homoserine dehydrogenase"/>
    <property type="match status" value="1"/>
</dbReference>
<dbReference type="InterPro" id="IPR045865">
    <property type="entry name" value="ACT-like_dom_sf"/>
</dbReference>
<dbReference type="NCBIfam" id="NF005656">
    <property type="entry name" value="PRK07431.1"/>
    <property type="match status" value="1"/>
</dbReference>
<evidence type="ECO:0000259" key="15">
    <source>
        <dbReference type="PROSITE" id="PS51671"/>
    </source>
</evidence>
<dbReference type="GO" id="GO:0009090">
    <property type="term" value="P:homoserine biosynthetic process"/>
    <property type="evidence" value="ECO:0007669"/>
    <property type="project" value="TreeGrafter"/>
</dbReference>
<dbReference type="Gene3D" id="3.30.2130.10">
    <property type="entry name" value="VC0802-like"/>
    <property type="match status" value="2"/>
</dbReference>
<comment type="pathway">
    <text evidence="2 14">Amino-acid biosynthesis; L-methionine biosynthesis via de novo pathway; L-homoserine from L-aspartate: step 1/3.</text>
</comment>
<comment type="similarity">
    <text evidence="4">Belongs to the aspartokinase family.</text>
</comment>
<dbReference type="Proteomes" id="UP000319817">
    <property type="component" value="Chromosome"/>
</dbReference>
<dbReference type="Pfam" id="PF00696">
    <property type="entry name" value="AA_kinase"/>
    <property type="match status" value="1"/>
</dbReference>
<dbReference type="Pfam" id="PF22468">
    <property type="entry name" value="ACT_9"/>
    <property type="match status" value="3"/>
</dbReference>
<keyword evidence="6 14" id="KW-0028">Amino-acid biosynthesis</keyword>
<dbReference type="UniPathway" id="UPA00050">
    <property type="reaction ID" value="UER00461"/>
</dbReference>
<accession>A0A517NSI7</accession>
<dbReference type="Gene3D" id="3.40.1160.10">
    <property type="entry name" value="Acetylglutamate kinase-like"/>
    <property type="match status" value="1"/>
</dbReference>
<dbReference type="NCBIfam" id="TIGR00657">
    <property type="entry name" value="asp_kinases"/>
    <property type="match status" value="1"/>
</dbReference>
<dbReference type="PANTHER" id="PTHR21499:SF3">
    <property type="entry name" value="ASPARTOKINASE"/>
    <property type="match status" value="1"/>
</dbReference>
<dbReference type="NCBIfam" id="NF005155">
    <property type="entry name" value="PRK06635.1-4"/>
    <property type="match status" value="1"/>
</dbReference>
<dbReference type="InterPro" id="IPR018042">
    <property type="entry name" value="Aspartate_kinase_CS"/>
</dbReference>
<evidence type="ECO:0000256" key="2">
    <source>
        <dbReference type="ARBA" id="ARBA00004986"/>
    </source>
</evidence>
<name>A0A517NSI7_9BACT</name>
<dbReference type="NCBIfam" id="NF005154">
    <property type="entry name" value="PRK06635.1-2"/>
    <property type="match status" value="1"/>
</dbReference>
<protein>
    <recommendedName>
        <fullName evidence="5">aspartate kinase</fullName>
        <ecNumber evidence="5">2.7.2.4</ecNumber>
    </recommendedName>
</protein>
<dbReference type="SUPFAM" id="SSF53633">
    <property type="entry name" value="Carbamate kinase-like"/>
    <property type="match status" value="1"/>
</dbReference>
<organism evidence="16 17">
    <name type="scientific">Stieleria marina</name>
    <dbReference type="NCBI Taxonomy" id="1930275"/>
    <lineage>
        <taxon>Bacteria</taxon>
        <taxon>Pseudomonadati</taxon>
        <taxon>Planctomycetota</taxon>
        <taxon>Planctomycetia</taxon>
        <taxon>Pirellulales</taxon>
        <taxon>Pirellulaceae</taxon>
        <taxon>Stieleria</taxon>
    </lineage>
</organism>
<dbReference type="GO" id="GO:0009088">
    <property type="term" value="P:threonine biosynthetic process"/>
    <property type="evidence" value="ECO:0007669"/>
    <property type="project" value="UniProtKB-UniPathway"/>
</dbReference>
<dbReference type="InterPro" id="IPR001048">
    <property type="entry name" value="Asp/Glu/Uridylate_kinase"/>
</dbReference>
<dbReference type="InterPro" id="IPR001341">
    <property type="entry name" value="Asp_kinase"/>
</dbReference>
<dbReference type="PROSITE" id="PS51671">
    <property type="entry name" value="ACT"/>
    <property type="match status" value="2"/>
</dbReference>
<dbReference type="InterPro" id="IPR036393">
    <property type="entry name" value="AceGlu_kinase-like_sf"/>
</dbReference>
<evidence type="ECO:0000313" key="17">
    <source>
        <dbReference type="Proteomes" id="UP000319817"/>
    </source>
</evidence>
<evidence type="ECO:0000256" key="9">
    <source>
        <dbReference type="ARBA" id="ARBA00022741"/>
    </source>
</evidence>
<dbReference type="NCBIfam" id="TIGR00656">
    <property type="entry name" value="asp_kin_monofn"/>
    <property type="match status" value="1"/>
</dbReference>
<evidence type="ECO:0000256" key="8">
    <source>
        <dbReference type="ARBA" id="ARBA00022737"/>
    </source>
</evidence>
<dbReference type="FunFam" id="3.40.1160.10:FF:000002">
    <property type="entry name" value="Aspartokinase"/>
    <property type="match status" value="1"/>
</dbReference>
<keyword evidence="10 16" id="KW-0418">Kinase</keyword>
<keyword evidence="12" id="KW-0457">Lysine biosynthesis</keyword>
<proteinExistence type="inferred from homology"/>
<evidence type="ECO:0000256" key="14">
    <source>
        <dbReference type="RuleBase" id="RU004249"/>
    </source>
</evidence>
<keyword evidence="8" id="KW-0677">Repeat</keyword>
<feature type="domain" description="ACT" evidence="15">
    <location>
        <begin position="453"/>
        <end position="537"/>
    </location>
</feature>
<dbReference type="GO" id="GO:0005829">
    <property type="term" value="C:cytosol"/>
    <property type="evidence" value="ECO:0007669"/>
    <property type="project" value="TreeGrafter"/>
</dbReference>
<feature type="domain" description="ACT" evidence="15">
    <location>
        <begin position="263"/>
        <end position="346"/>
    </location>
</feature>
<dbReference type="GO" id="GO:0005524">
    <property type="term" value="F:ATP binding"/>
    <property type="evidence" value="ECO:0007669"/>
    <property type="project" value="UniProtKB-KW"/>
</dbReference>
<evidence type="ECO:0000256" key="7">
    <source>
        <dbReference type="ARBA" id="ARBA00022679"/>
    </source>
</evidence>
<evidence type="ECO:0000256" key="3">
    <source>
        <dbReference type="ARBA" id="ARBA00005139"/>
    </source>
</evidence>
<dbReference type="CDD" id="cd04923">
    <property type="entry name" value="ACT_AK-LysC-DapG-like_2"/>
    <property type="match status" value="1"/>
</dbReference>
<dbReference type="AlphaFoldDB" id="A0A517NSI7"/>
<evidence type="ECO:0000256" key="4">
    <source>
        <dbReference type="ARBA" id="ARBA00010122"/>
    </source>
</evidence>
<evidence type="ECO:0000313" key="16">
    <source>
        <dbReference type="EMBL" id="QDT10098.1"/>
    </source>
</evidence>
<dbReference type="UniPathway" id="UPA00034">
    <property type="reaction ID" value="UER00015"/>
</dbReference>
<keyword evidence="11" id="KW-0067">ATP-binding</keyword>
<dbReference type="InterPro" id="IPR005260">
    <property type="entry name" value="Asp_kin_monofn"/>
</dbReference>
<reference evidence="16 17" key="1">
    <citation type="submission" date="2019-02" db="EMBL/GenBank/DDBJ databases">
        <title>Deep-cultivation of Planctomycetes and their phenomic and genomic characterization uncovers novel biology.</title>
        <authorList>
            <person name="Wiegand S."/>
            <person name="Jogler M."/>
            <person name="Boedeker C."/>
            <person name="Pinto D."/>
            <person name="Vollmers J."/>
            <person name="Rivas-Marin E."/>
            <person name="Kohn T."/>
            <person name="Peeters S.H."/>
            <person name="Heuer A."/>
            <person name="Rast P."/>
            <person name="Oberbeckmann S."/>
            <person name="Bunk B."/>
            <person name="Jeske O."/>
            <person name="Meyerdierks A."/>
            <person name="Storesund J.E."/>
            <person name="Kallscheuer N."/>
            <person name="Luecker S."/>
            <person name="Lage O.M."/>
            <person name="Pohl T."/>
            <person name="Merkel B.J."/>
            <person name="Hornburger P."/>
            <person name="Mueller R.-W."/>
            <person name="Bruemmer F."/>
            <person name="Labrenz M."/>
            <person name="Spormann A.M."/>
            <person name="Op den Camp H."/>
            <person name="Overmann J."/>
            <person name="Amann R."/>
            <person name="Jetten M.S.M."/>
            <person name="Mascher T."/>
            <person name="Medema M.H."/>
            <person name="Devos D.P."/>
            <person name="Kaster A.-K."/>
            <person name="Ovreas L."/>
            <person name="Rohde M."/>
            <person name="Galperin M.Y."/>
            <person name="Jogler C."/>
        </authorList>
    </citation>
    <scope>NUCLEOTIDE SEQUENCE [LARGE SCALE GENOMIC DNA]</scope>
    <source>
        <strain evidence="16 17">K23_9</strain>
    </source>
</reference>
<dbReference type="InterPro" id="IPR041740">
    <property type="entry name" value="AKii-LysC-BS"/>
</dbReference>